<dbReference type="InterPro" id="IPR035959">
    <property type="entry name" value="RutC-like_sf"/>
</dbReference>
<dbReference type="SUPFAM" id="SSF55298">
    <property type="entry name" value="YjgF-like"/>
    <property type="match status" value="1"/>
</dbReference>
<organism evidence="1 2">
    <name type="scientific">Sphingosinicella xenopeptidilytica</name>
    <dbReference type="NCBI Taxonomy" id="364098"/>
    <lineage>
        <taxon>Bacteria</taxon>
        <taxon>Pseudomonadati</taxon>
        <taxon>Pseudomonadota</taxon>
        <taxon>Alphaproteobacteria</taxon>
        <taxon>Sphingomonadales</taxon>
        <taxon>Sphingosinicellaceae</taxon>
        <taxon>Sphingosinicella</taxon>
    </lineage>
</organism>
<protein>
    <submittedName>
        <fullName evidence="1">RidA family protein</fullName>
        <ecNumber evidence="1">3.5.-.-</ecNumber>
    </submittedName>
</protein>
<dbReference type="Gene3D" id="3.30.1330.40">
    <property type="entry name" value="RutC-like"/>
    <property type="match status" value="1"/>
</dbReference>
<dbReference type="EC" id="3.5.-.-" evidence="1"/>
<accession>A0ABW3C733</accession>
<sequence length="136" mass="15067">MSDSDRFFLPEWQAAQRDIGFAQAVSDGRLLHVSGTTSLDADFRPLNVGDFNAQLEFVYRQIGRTLAEFGLGFGDVVREVMYVTDMDALAAAIPLRKAFYGNGPFPASTGIEVRRLLFPELLVEIQVDALLPGQRN</sequence>
<evidence type="ECO:0000313" key="1">
    <source>
        <dbReference type="EMBL" id="MFD0849332.1"/>
    </source>
</evidence>
<name>A0ABW3C733_SPHXN</name>
<dbReference type="PANTHER" id="PTHR43857">
    <property type="entry name" value="BLR7761 PROTEIN"/>
    <property type="match status" value="1"/>
</dbReference>
<dbReference type="Pfam" id="PF01042">
    <property type="entry name" value="Ribonuc_L-PSP"/>
    <property type="match status" value="1"/>
</dbReference>
<dbReference type="PANTHER" id="PTHR43857:SF1">
    <property type="entry name" value="YJGH FAMILY PROTEIN"/>
    <property type="match status" value="1"/>
</dbReference>
<keyword evidence="1" id="KW-0378">Hydrolase</keyword>
<dbReference type="CDD" id="cd00448">
    <property type="entry name" value="YjgF_YER057c_UK114_family"/>
    <property type="match status" value="1"/>
</dbReference>
<comment type="caution">
    <text evidence="1">The sequence shown here is derived from an EMBL/GenBank/DDBJ whole genome shotgun (WGS) entry which is preliminary data.</text>
</comment>
<reference evidence="2" key="1">
    <citation type="journal article" date="2019" name="Int. J. Syst. Evol. Microbiol.">
        <title>The Global Catalogue of Microorganisms (GCM) 10K type strain sequencing project: providing services to taxonomists for standard genome sequencing and annotation.</title>
        <authorList>
            <consortium name="The Broad Institute Genomics Platform"/>
            <consortium name="The Broad Institute Genome Sequencing Center for Infectious Disease"/>
            <person name="Wu L."/>
            <person name="Ma J."/>
        </authorList>
    </citation>
    <scope>NUCLEOTIDE SEQUENCE [LARGE SCALE GENOMIC DNA]</scope>
    <source>
        <strain evidence="2">CCUG 52537</strain>
    </source>
</reference>
<dbReference type="EMBL" id="JBHTIK010000008">
    <property type="protein sequence ID" value="MFD0849332.1"/>
    <property type="molecule type" value="Genomic_DNA"/>
</dbReference>
<dbReference type="GO" id="GO:0016787">
    <property type="term" value="F:hydrolase activity"/>
    <property type="evidence" value="ECO:0007669"/>
    <property type="project" value="UniProtKB-KW"/>
</dbReference>
<gene>
    <name evidence="1" type="ORF">ACFQ00_13430</name>
</gene>
<evidence type="ECO:0000313" key="2">
    <source>
        <dbReference type="Proteomes" id="UP001597124"/>
    </source>
</evidence>
<dbReference type="Proteomes" id="UP001597124">
    <property type="component" value="Unassembled WGS sequence"/>
</dbReference>
<dbReference type="InterPro" id="IPR006175">
    <property type="entry name" value="YjgF/YER057c/UK114"/>
</dbReference>
<keyword evidence="2" id="KW-1185">Reference proteome</keyword>
<proteinExistence type="predicted"/>